<name>A0A1B6EL90_9HEMI</name>
<dbReference type="FunFam" id="3.30.160.20:FF:000046">
    <property type="entry name" value="Peptidyl-tRNA hydrolase ICT1"/>
    <property type="match status" value="1"/>
</dbReference>
<dbReference type="EMBL" id="GECZ01031070">
    <property type="protein sequence ID" value="JAS38699.1"/>
    <property type="molecule type" value="Transcribed_RNA"/>
</dbReference>
<reference evidence="7" key="1">
    <citation type="submission" date="2015-11" db="EMBL/GenBank/DDBJ databases">
        <title>De novo transcriptome assembly of four potential Pierce s Disease insect vectors from Arizona vineyards.</title>
        <authorList>
            <person name="Tassone E.E."/>
        </authorList>
    </citation>
    <scope>NUCLEOTIDE SEQUENCE</scope>
</reference>
<dbReference type="GO" id="GO:0004045">
    <property type="term" value="F:peptidyl-tRNA hydrolase activity"/>
    <property type="evidence" value="ECO:0007669"/>
    <property type="project" value="UniProtKB-EC"/>
</dbReference>
<dbReference type="Pfam" id="PF00472">
    <property type="entry name" value="RF-1"/>
    <property type="match status" value="1"/>
</dbReference>
<comment type="similarity">
    <text evidence="2">Belongs to the prokaryotic/mitochondrial release factor family. Mitochondrion-specific ribosomal protein mL62 subfamily.</text>
</comment>
<accession>A0A1B6EL90</accession>
<dbReference type="GO" id="GO:0005762">
    <property type="term" value="C:mitochondrial large ribosomal subunit"/>
    <property type="evidence" value="ECO:0007669"/>
    <property type="project" value="TreeGrafter"/>
</dbReference>
<evidence type="ECO:0000259" key="6">
    <source>
        <dbReference type="PROSITE" id="PS00745"/>
    </source>
</evidence>
<feature type="compositionally biased region" description="Basic and acidic residues" evidence="5">
    <location>
        <begin position="182"/>
        <end position="193"/>
    </location>
</feature>
<dbReference type="EC" id="3.1.1.29" evidence="1"/>
<feature type="domain" description="Prokaryotic-type class I peptide chain release factors" evidence="6">
    <location>
        <begin position="83"/>
        <end position="99"/>
    </location>
</feature>
<dbReference type="InterPro" id="IPR052104">
    <property type="entry name" value="Mito_Release_Factor_mL62"/>
</dbReference>
<dbReference type="SUPFAM" id="SSF110916">
    <property type="entry name" value="Peptidyl-tRNA hydrolase domain-like"/>
    <property type="match status" value="1"/>
</dbReference>
<dbReference type="Gene3D" id="3.30.160.20">
    <property type="match status" value="1"/>
</dbReference>
<feature type="compositionally biased region" description="Polar residues" evidence="5">
    <location>
        <begin position="196"/>
        <end position="206"/>
    </location>
</feature>
<dbReference type="PANTHER" id="PTHR11075">
    <property type="entry name" value="PEPTIDE CHAIN RELEASE FACTOR"/>
    <property type="match status" value="1"/>
</dbReference>
<evidence type="ECO:0000256" key="2">
    <source>
        <dbReference type="ARBA" id="ARBA00038225"/>
    </source>
</evidence>
<feature type="region of interest" description="Disordered" evidence="5">
    <location>
        <begin position="164"/>
        <end position="206"/>
    </location>
</feature>
<dbReference type="PANTHER" id="PTHR11075:SF54">
    <property type="entry name" value="LARGE RIBOSOMAL SUBUNIT PROTEIN ML62"/>
    <property type="match status" value="1"/>
</dbReference>
<dbReference type="InterPro" id="IPR000352">
    <property type="entry name" value="Pep_chain_release_fac_I"/>
</dbReference>
<evidence type="ECO:0000256" key="1">
    <source>
        <dbReference type="ARBA" id="ARBA00013260"/>
    </source>
</evidence>
<dbReference type="GO" id="GO:0070126">
    <property type="term" value="P:mitochondrial translational termination"/>
    <property type="evidence" value="ECO:0007669"/>
    <property type="project" value="TreeGrafter"/>
</dbReference>
<organism evidence="7">
    <name type="scientific">Cuerna arida</name>
    <dbReference type="NCBI Taxonomy" id="1464854"/>
    <lineage>
        <taxon>Eukaryota</taxon>
        <taxon>Metazoa</taxon>
        <taxon>Ecdysozoa</taxon>
        <taxon>Arthropoda</taxon>
        <taxon>Hexapoda</taxon>
        <taxon>Insecta</taxon>
        <taxon>Pterygota</taxon>
        <taxon>Neoptera</taxon>
        <taxon>Paraneoptera</taxon>
        <taxon>Hemiptera</taxon>
        <taxon>Auchenorrhyncha</taxon>
        <taxon>Membracoidea</taxon>
        <taxon>Cicadellidae</taxon>
        <taxon>Cicadellinae</taxon>
        <taxon>Proconiini</taxon>
        <taxon>Cuerna</taxon>
    </lineage>
</organism>
<evidence type="ECO:0000256" key="3">
    <source>
        <dbReference type="ARBA" id="ARBA00039441"/>
    </source>
</evidence>
<gene>
    <name evidence="7" type="ORF">g.25350</name>
</gene>
<proteinExistence type="inferred from homology"/>
<evidence type="ECO:0000256" key="5">
    <source>
        <dbReference type="SAM" id="MobiDB-lite"/>
    </source>
</evidence>
<evidence type="ECO:0000256" key="4">
    <source>
        <dbReference type="ARBA" id="ARBA00041531"/>
    </source>
</evidence>
<sequence>MSFSIGLKRLSAIFISQNNFRLCLYSSVNTVRFESNYQSSISLKSLYPSSLLHLTTPKQVPERPDGKFNGYIPIESLTITYSHSSGPGGQNVNTVNTKVDVRFQVDTAEWLSPDTRAKIAEAHKTKISKDGFLIVRSDKTRSQQLNLADCMEILRAMIRKAEYKPAEPSPETQEQIRRRKEKANQQRLIEKRSRSQLKASRQAPTF</sequence>
<dbReference type="GO" id="GO:0016150">
    <property type="term" value="F:translation release factor activity, codon nonspecific"/>
    <property type="evidence" value="ECO:0007669"/>
    <property type="project" value="TreeGrafter"/>
</dbReference>
<dbReference type="PROSITE" id="PS00745">
    <property type="entry name" value="RF_PROK_I"/>
    <property type="match status" value="1"/>
</dbReference>
<evidence type="ECO:0000313" key="7">
    <source>
        <dbReference type="EMBL" id="JAS38699.1"/>
    </source>
</evidence>
<dbReference type="AlphaFoldDB" id="A0A1B6EL90"/>
<protein>
    <recommendedName>
        <fullName evidence="3">Large ribosomal subunit protein mL62</fullName>
        <ecNumber evidence="1">3.1.1.29</ecNumber>
    </recommendedName>
    <alternativeName>
        <fullName evidence="4">Peptidyl-tRNA hydrolase ICT1, mitochondrial</fullName>
    </alternativeName>
</protein>